<accession>A0A2C9U6A5</accession>
<evidence type="ECO:0000313" key="2">
    <source>
        <dbReference type="EMBL" id="OAY25493.1"/>
    </source>
</evidence>
<reference evidence="2" key="1">
    <citation type="submission" date="2016-02" db="EMBL/GenBank/DDBJ databases">
        <title>WGS assembly of Manihot esculenta.</title>
        <authorList>
            <person name="Bredeson J.V."/>
            <person name="Prochnik S.E."/>
            <person name="Lyons J.B."/>
            <person name="Schmutz J."/>
            <person name="Grimwood J."/>
            <person name="Vrebalov J."/>
            <person name="Bart R.S."/>
            <person name="Amuge T."/>
            <person name="Ferguson M.E."/>
            <person name="Green R."/>
            <person name="Putnam N."/>
            <person name="Stites J."/>
            <person name="Rounsley S."/>
            <person name="Rokhsar D.S."/>
        </authorList>
    </citation>
    <scope>NUCLEOTIDE SEQUENCE [LARGE SCALE GENOMIC DNA]</scope>
    <source>
        <tissue evidence="2">Leaf</tissue>
    </source>
</reference>
<feature type="compositionally biased region" description="Basic residues" evidence="1">
    <location>
        <begin position="1"/>
        <end position="11"/>
    </location>
</feature>
<gene>
    <name evidence="2" type="ORF">MANES_17G099300</name>
</gene>
<dbReference type="EMBL" id="CM004403">
    <property type="protein sequence ID" value="OAY25493.1"/>
    <property type="molecule type" value="Genomic_DNA"/>
</dbReference>
<sequence>MCKTRSKRHSKANPLRKTENQRHPPTLLQRILMKHCSTERNGSIKMTSFKFFFFFFSFKANRA</sequence>
<evidence type="ECO:0000256" key="1">
    <source>
        <dbReference type="SAM" id="MobiDB-lite"/>
    </source>
</evidence>
<dbReference type="AlphaFoldDB" id="A0A2C9U6A5"/>
<name>A0A2C9U6A5_MANES</name>
<protein>
    <submittedName>
        <fullName evidence="2">Uncharacterized protein</fullName>
    </submittedName>
</protein>
<feature type="region of interest" description="Disordered" evidence="1">
    <location>
        <begin position="1"/>
        <end position="25"/>
    </location>
</feature>
<organism evidence="2">
    <name type="scientific">Manihot esculenta</name>
    <name type="common">Cassava</name>
    <name type="synonym">Jatropha manihot</name>
    <dbReference type="NCBI Taxonomy" id="3983"/>
    <lineage>
        <taxon>Eukaryota</taxon>
        <taxon>Viridiplantae</taxon>
        <taxon>Streptophyta</taxon>
        <taxon>Embryophyta</taxon>
        <taxon>Tracheophyta</taxon>
        <taxon>Spermatophyta</taxon>
        <taxon>Magnoliopsida</taxon>
        <taxon>eudicotyledons</taxon>
        <taxon>Gunneridae</taxon>
        <taxon>Pentapetalae</taxon>
        <taxon>rosids</taxon>
        <taxon>fabids</taxon>
        <taxon>Malpighiales</taxon>
        <taxon>Euphorbiaceae</taxon>
        <taxon>Crotonoideae</taxon>
        <taxon>Manihoteae</taxon>
        <taxon>Manihot</taxon>
    </lineage>
</organism>
<proteinExistence type="predicted"/>